<evidence type="ECO:0000256" key="1">
    <source>
        <dbReference type="ARBA" id="ARBA00022614"/>
    </source>
</evidence>
<reference evidence="5" key="1">
    <citation type="submission" date="2025-08" db="UniProtKB">
        <authorList>
            <consortium name="RefSeq"/>
        </authorList>
    </citation>
    <scope>IDENTIFICATION</scope>
    <source>
        <tissue evidence="5">Whole insect</tissue>
    </source>
</reference>
<evidence type="ECO:0000256" key="2">
    <source>
        <dbReference type="ARBA" id="ARBA00022737"/>
    </source>
</evidence>
<dbReference type="GO" id="GO:0005737">
    <property type="term" value="C:cytoplasm"/>
    <property type="evidence" value="ECO:0007669"/>
    <property type="project" value="TreeGrafter"/>
</dbReference>
<proteinExistence type="predicted"/>
<keyword evidence="1" id="KW-0433">Leucine-rich repeat</keyword>
<dbReference type="OrthoDB" id="1394818at2759"/>
<feature type="coiled-coil region" evidence="3">
    <location>
        <begin position="230"/>
        <end position="303"/>
    </location>
</feature>
<sequence length="304" mass="34947">MPRKDKFENNGGSTNRRTHTYMSAEDQASGKKSYWTELEITGTIRNLSSNLFQLTHLTALYIKNNQLLRLPPDICSLVNLRHLDVSNNKLRSLPAELGELIHLRELNLSNNSLRILPYELGKLFNLLSLNLGGNPLNKDILTIYNEPNGTVKLLTFMLDNLQDPENQTIDCEELITQCPLVITPKTDNVLNCKELTMICKGSQPGSSTKQKTQKNKMTPPAVPKLEDLKAQFLSCQIQELSERVEMKRQEKQFQVKLYNLQLEEKRVEVDILLQKKRKLELENEALEAELKKKQLIIHQWDSQV</sequence>
<organism evidence="5">
    <name type="scientific">Diabrotica virgifera virgifera</name>
    <name type="common">western corn rootworm</name>
    <dbReference type="NCBI Taxonomy" id="50390"/>
    <lineage>
        <taxon>Eukaryota</taxon>
        <taxon>Metazoa</taxon>
        <taxon>Ecdysozoa</taxon>
        <taxon>Arthropoda</taxon>
        <taxon>Hexapoda</taxon>
        <taxon>Insecta</taxon>
        <taxon>Pterygota</taxon>
        <taxon>Neoptera</taxon>
        <taxon>Endopterygota</taxon>
        <taxon>Coleoptera</taxon>
        <taxon>Polyphaga</taxon>
        <taxon>Cucujiformia</taxon>
        <taxon>Chrysomeloidea</taxon>
        <taxon>Chrysomelidae</taxon>
        <taxon>Galerucinae</taxon>
        <taxon>Diabroticina</taxon>
        <taxon>Diabroticites</taxon>
        <taxon>Diabrotica</taxon>
    </lineage>
</organism>
<dbReference type="InterPro" id="IPR003591">
    <property type="entry name" value="Leu-rich_rpt_typical-subtyp"/>
</dbReference>
<keyword evidence="3" id="KW-0175">Coiled coil</keyword>
<protein>
    <submittedName>
        <fullName evidence="5">CCR4-NOT transcription complex subunit 6-like</fullName>
    </submittedName>
</protein>
<dbReference type="InterPro" id="IPR050216">
    <property type="entry name" value="LRR_domain-containing"/>
</dbReference>
<name>A0A6P7F7B5_DIAVI</name>
<dbReference type="PRINTS" id="PR00019">
    <property type="entry name" value="LEURICHRPT"/>
</dbReference>
<dbReference type="InParanoid" id="A0A6P7F7B5"/>
<accession>A0A6P7F7B5</accession>
<dbReference type="PROSITE" id="PS51450">
    <property type="entry name" value="LRR"/>
    <property type="match status" value="2"/>
</dbReference>
<keyword evidence="2" id="KW-0677">Repeat</keyword>
<dbReference type="SMART" id="SM00369">
    <property type="entry name" value="LRR_TYP"/>
    <property type="match status" value="3"/>
</dbReference>
<dbReference type="Gene3D" id="3.80.10.10">
    <property type="entry name" value="Ribonuclease Inhibitor"/>
    <property type="match status" value="1"/>
</dbReference>
<dbReference type="SMART" id="SM00364">
    <property type="entry name" value="LRR_BAC"/>
    <property type="match status" value="3"/>
</dbReference>
<dbReference type="Pfam" id="PF13855">
    <property type="entry name" value="LRR_8"/>
    <property type="match status" value="1"/>
</dbReference>
<evidence type="ECO:0000313" key="5">
    <source>
        <dbReference type="RefSeq" id="XP_028130737.1"/>
    </source>
</evidence>
<gene>
    <name evidence="5" type="primary">LOC114326542</name>
</gene>
<dbReference type="RefSeq" id="XP_028130737.1">
    <property type="nucleotide sequence ID" value="XM_028274936.1"/>
</dbReference>
<dbReference type="Pfam" id="PF00560">
    <property type="entry name" value="LRR_1"/>
    <property type="match status" value="1"/>
</dbReference>
<dbReference type="InterPro" id="IPR032675">
    <property type="entry name" value="LRR_dom_sf"/>
</dbReference>
<evidence type="ECO:0000256" key="3">
    <source>
        <dbReference type="SAM" id="Coils"/>
    </source>
</evidence>
<dbReference type="PANTHER" id="PTHR48051">
    <property type="match status" value="1"/>
</dbReference>
<dbReference type="AlphaFoldDB" id="A0A6P7F7B5"/>
<dbReference type="KEGG" id="dvv:114326542"/>
<feature type="region of interest" description="Disordered" evidence="4">
    <location>
        <begin position="1"/>
        <end position="25"/>
    </location>
</feature>
<dbReference type="PANTHER" id="PTHR48051:SF1">
    <property type="entry name" value="RAS SUPPRESSOR PROTEIN 1"/>
    <property type="match status" value="1"/>
</dbReference>
<evidence type="ECO:0000256" key="4">
    <source>
        <dbReference type="SAM" id="MobiDB-lite"/>
    </source>
</evidence>
<dbReference type="SUPFAM" id="SSF52058">
    <property type="entry name" value="L domain-like"/>
    <property type="match status" value="1"/>
</dbReference>
<dbReference type="InterPro" id="IPR001611">
    <property type="entry name" value="Leu-rich_rpt"/>
</dbReference>